<dbReference type="EMBL" id="MDEN01000062">
    <property type="protein sequence ID" value="OCX20490.1"/>
    <property type="molecule type" value="Genomic_DNA"/>
</dbReference>
<dbReference type="RefSeq" id="WP_065988938.1">
    <property type="nucleotide sequence ID" value="NZ_MDEN01000062.1"/>
</dbReference>
<keyword evidence="1" id="KW-1133">Transmembrane helix</keyword>
<reference evidence="6 7" key="1">
    <citation type="submission" date="2016-08" db="EMBL/GenBank/DDBJ databases">
        <title>Whole genome sequence of Pseudomonas graminis strain UASWS1507, a potential biological control agent for agriculture.</title>
        <authorList>
            <person name="Crovadore J."/>
            <person name="Calmin G."/>
            <person name="Chablais R."/>
            <person name="Cochard B."/>
            <person name="Lefort F."/>
        </authorList>
    </citation>
    <scope>NUCLEOTIDE SEQUENCE [LARGE SCALE GENOMIC DNA]</scope>
    <source>
        <strain evidence="6 7">UASWS1507</strain>
    </source>
</reference>
<dbReference type="InterPro" id="IPR048677">
    <property type="entry name" value="TssM1_hel"/>
</dbReference>
<evidence type="ECO:0000313" key="7">
    <source>
        <dbReference type="Proteomes" id="UP000095143"/>
    </source>
</evidence>
<proteinExistence type="predicted"/>
<feature type="transmembrane region" description="Helical" evidence="1">
    <location>
        <begin position="12"/>
        <end position="33"/>
    </location>
</feature>
<name>A0A1C2E0D6_9PSED</name>
<feature type="transmembrane region" description="Helical" evidence="1">
    <location>
        <begin position="39"/>
        <end position="57"/>
    </location>
</feature>
<evidence type="ECO:0000259" key="5">
    <source>
        <dbReference type="Pfam" id="PF21070"/>
    </source>
</evidence>
<protein>
    <submittedName>
        <fullName evidence="6">ImcF-like family protein</fullName>
    </submittedName>
</protein>
<dbReference type="Pfam" id="PF14331">
    <property type="entry name" value="IcmF-related_N"/>
    <property type="match status" value="1"/>
</dbReference>
<dbReference type="OrthoDB" id="9758229at2"/>
<dbReference type="Pfam" id="PF06744">
    <property type="entry name" value="IcmF_C"/>
    <property type="match status" value="1"/>
</dbReference>
<evidence type="ECO:0000259" key="4">
    <source>
        <dbReference type="Pfam" id="PF14331"/>
    </source>
</evidence>
<dbReference type="PANTHER" id="PTHR36153:SF1">
    <property type="entry name" value="TYPE VI SECRETION SYSTEM COMPONENT TSSM1"/>
    <property type="match status" value="1"/>
</dbReference>
<dbReference type="PANTHER" id="PTHR36153">
    <property type="entry name" value="INNER MEMBRANE PROTEIN-RELATED"/>
    <property type="match status" value="1"/>
</dbReference>
<dbReference type="InterPro" id="IPR027417">
    <property type="entry name" value="P-loop_NTPase"/>
</dbReference>
<dbReference type="InterPro" id="IPR025743">
    <property type="entry name" value="TssM1_N"/>
</dbReference>
<dbReference type="Pfam" id="PF21070">
    <property type="entry name" value="IcmF_helical"/>
    <property type="match status" value="1"/>
</dbReference>
<dbReference type="InterPro" id="IPR053156">
    <property type="entry name" value="T6SS_TssM-like"/>
</dbReference>
<evidence type="ECO:0000256" key="1">
    <source>
        <dbReference type="SAM" id="Phobius"/>
    </source>
</evidence>
<evidence type="ECO:0000313" key="6">
    <source>
        <dbReference type="EMBL" id="OCX20490.1"/>
    </source>
</evidence>
<sequence>MKTLLRALKSFWFILIALWLASLVACVVVAARSQWSREYLLQVMLVVSAFYVFVGVLRQLRRMSAERNLERLVHHEVDRSLPADGDFRDQQVLRDRLKHAITMLRADRSAGGGGSSALYELPWYLVIGQSAAGKTSLLTRSGLSATTAGGQSSGESGTRHCDWYFSPEAVLIDTAGRYLNDDQSASEFTAFLQLLKKQRKKTAINGLVLVVSLPELLAATAHERAEMAIQLVARIEEYSRSLDAHPPIYLMLSKTDQLPGFNQAFDGLDLNERQQPLGMTFALSEIRTQGLKTVLDGKLKNLHNGVQRHVDAQMIRLGSDANSALLNFPNYFADLSGVLVPFLEHFTQPASHGSPLLLRGLYFTSALQTAQQLSQVFDDDLAEAFALQPAHEGAHLAQAGGRKTGDRSYFITDTFRRVIFPDRALTSYQSRDGRDTSMTPVVLAAAVLAGLGFIGWQALSFQHNREWIAALQDKLTELSDAPDRAQRMAAGEGLELLRNELALIEKHRAKGVPLQLSAGLYRGDEIFAAAQTAYLQQLRSQALEPVALKLQMQMRAFNEFTKSVDPQNELAATASKSGGKPGSKNDKGQKLADRGVRSFAANTGKPSLSSIPRSVGDVGSRLKGAVRSNVTKTREAALADLRNPASASDAAELSATTGGLSLSEEMLGRLDEQQVASIIESYNSLKLYLMLTQPSVHSDPEFVSAALPVAWSNTASADSPVSDEVIAVNVPMYVQLLKTGQAPALPRNDQLVEETRRSLKSFMISSSLVDREYLRLQLEASRQFPAVGLNELVPLPGRQLLYGSEAVPAIFTRQGWDGFVKPELIKLMSSNLRNESDWVLDGDGGDSIIQKANFMREFMARYKRDYAQSWYTLLSSVGVRHFTDMANATQQLSLLSDVQNSPVKILLSGVNDNTQWDVPAPQVNQQAGTPKPDDFWSKVTGLVSGPQVPTAAMLSPLPPVDDGSLAQRFEPVSRVFATQNAEGADSTIMDRYLAALRKLKVRMNNIQRSQDVGKSSKQLISETLEGQPSEVTNVRNYVETTVDTSRGSLSESLQGLFSLPIQFAWETLRDPAGQQIAKAWAQQIAKPWEQVMAHRYPIAAGSRNEASVKDLQRFVDPESGLLPNFKRNEIGNLSGGEGLGMSSGAKAAPLVNPNMVTSIDKASSLGQVIASLSDKENGFEIMLEPSAFFTDIIFTLDGQVQHYRNGKTSWSRFSWPGTTTAPGARLDVVTLTGERITVFDYPGRWGLLRMNDSARVDDLDGIQQRFSWNTANGQVSLAVRNYGGVKLTDLANVKSLSALNSPSKFVAEGSAK</sequence>
<dbReference type="InterPro" id="IPR010623">
    <property type="entry name" value="IcmF_C"/>
</dbReference>
<dbReference type="InterPro" id="IPR009612">
    <property type="entry name" value="IcmF-rel"/>
</dbReference>
<feature type="domain" description="Type VI secretion system IcmF C-terminal" evidence="2">
    <location>
        <begin position="1181"/>
        <end position="1280"/>
    </location>
</feature>
<feature type="domain" description="Type VI secretion system component TssM1 helical" evidence="5">
    <location>
        <begin position="1071"/>
        <end position="1169"/>
    </location>
</feature>
<dbReference type="SUPFAM" id="SSF52540">
    <property type="entry name" value="P-loop containing nucleoside triphosphate hydrolases"/>
    <property type="match status" value="1"/>
</dbReference>
<gene>
    <name evidence="6" type="ORF">BBI10_13105</name>
</gene>
<dbReference type="Pfam" id="PF06761">
    <property type="entry name" value="IcmF-related"/>
    <property type="match status" value="2"/>
</dbReference>
<feature type="domain" description="IcmF-related" evidence="3">
    <location>
        <begin position="494"/>
        <end position="557"/>
    </location>
</feature>
<accession>A0A1C2E0D6</accession>
<feature type="domain" description="Type VI secretion system component TssM1 N-terminal" evidence="4">
    <location>
        <begin position="183"/>
        <end position="439"/>
    </location>
</feature>
<evidence type="ECO:0000259" key="3">
    <source>
        <dbReference type="Pfam" id="PF06761"/>
    </source>
</evidence>
<keyword evidence="1" id="KW-0812">Transmembrane</keyword>
<organism evidence="6 7">
    <name type="scientific">Pseudomonas graminis</name>
    <dbReference type="NCBI Taxonomy" id="158627"/>
    <lineage>
        <taxon>Bacteria</taxon>
        <taxon>Pseudomonadati</taxon>
        <taxon>Pseudomonadota</taxon>
        <taxon>Gammaproteobacteria</taxon>
        <taxon>Pseudomonadales</taxon>
        <taxon>Pseudomonadaceae</taxon>
        <taxon>Pseudomonas</taxon>
    </lineage>
</organism>
<keyword evidence="1" id="KW-0472">Membrane</keyword>
<evidence type="ECO:0000259" key="2">
    <source>
        <dbReference type="Pfam" id="PF06744"/>
    </source>
</evidence>
<dbReference type="PROSITE" id="PS51257">
    <property type="entry name" value="PROKAR_LIPOPROTEIN"/>
    <property type="match status" value="1"/>
</dbReference>
<feature type="domain" description="IcmF-related" evidence="3">
    <location>
        <begin position="669"/>
        <end position="915"/>
    </location>
</feature>
<dbReference type="Proteomes" id="UP000095143">
    <property type="component" value="Unassembled WGS sequence"/>
</dbReference>
<comment type="caution">
    <text evidence="6">The sequence shown here is derived from an EMBL/GenBank/DDBJ whole genome shotgun (WGS) entry which is preliminary data.</text>
</comment>